<evidence type="ECO:0000259" key="2">
    <source>
        <dbReference type="Pfam" id="PF01548"/>
    </source>
</evidence>
<dbReference type="Pfam" id="PF01548">
    <property type="entry name" value="DEDD_Tnp_IS110"/>
    <property type="match status" value="1"/>
</dbReference>
<dbReference type="Pfam" id="PF02371">
    <property type="entry name" value="Transposase_20"/>
    <property type="match status" value="1"/>
</dbReference>
<feature type="domain" description="Transposase IS116/IS110/IS902 C-terminal" evidence="3">
    <location>
        <begin position="230"/>
        <end position="300"/>
    </location>
</feature>
<dbReference type="InterPro" id="IPR003346">
    <property type="entry name" value="Transposase_20"/>
</dbReference>
<protein>
    <submittedName>
        <fullName evidence="4">IS110 family transposase</fullName>
    </submittedName>
</protein>
<dbReference type="PANTHER" id="PTHR33055:SF16">
    <property type="entry name" value="TRANSPOSASE FOR INSERTION SEQUENCE ELEMENT IS1547"/>
    <property type="match status" value="1"/>
</dbReference>
<keyword evidence="1" id="KW-0175">Coiled coil</keyword>
<dbReference type="InterPro" id="IPR002525">
    <property type="entry name" value="Transp_IS110-like_N"/>
</dbReference>
<evidence type="ECO:0000313" key="4">
    <source>
        <dbReference type="EMBL" id="MEU0157234.1"/>
    </source>
</evidence>
<comment type="caution">
    <text evidence="4">The sequence shown here is derived from an EMBL/GenBank/DDBJ whole genome shotgun (WGS) entry which is preliminary data.</text>
</comment>
<proteinExistence type="predicted"/>
<evidence type="ECO:0000313" key="5">
    <source>
        <dbReference type="Proteomes" id="UP001550348"/>
    </source>
</evidence>
<accession>A0ABV2VWR9</accession>
<evidence type="ECO:0000259" key="3">
    <source>
        <dbReference type="Pfam" id="PF02371"/>
    </source>
</evidence>
<keyword evidence="5" id="KW-1185">Reference proteome</keyword>
<gene>
    <name evidence="4" type="ORF">ABZ071_36440</name>
</gene>
<evidence type="ECO:0000256" key="1">
    <source>
        <dbReference type="SAM" id="Coils"/>
    </source>
</evidence>
<sequence>MPHPETGRRITVGVDTHADTHVAVALDQLGARLDELPIPTTQAGYDQLEHWATSLGPVDAFGVEGTGSYGAELARVLRRRGYRVIEVNRPDRATRHRRGKSDPIDAEMAARAVLSGVAAGTPKHADGDAEMVRMLKMAKDSAVKTRTQALNQIKAILVTAPAQLRESLAGLSVGKLLDRCAAFEPGELTTPIAVAQHTLRLLARRNLDLRAEVKALQADIARLATHAAPTLLDVFGVGPDGAAQILVTAGDNPQRLRSEAAFAALCGSNPIPASSGKTNRHRLNRGGDRQANATLHRIAVV</sequence>
<feature type="non-terminal residue" evidence="4">
    <location>
        <position position="301"/>
    </location>
</feature>
<reference evidence="4 5" key="1">
    <citation type="submission" date="2024-06" db="EMBL/GenBank/DDBJ databases">
        <title>The Natural Products Discovery Center: Release of the First 8490 Sequenced Strains for Exploring Actinobacteria Biosynthetic Diversity.</title>
        <authorList>
            <person name="Kalkreuter E."/>
            <person name="Kautsar S.A."/>
            <person name="Yang D."/>
            <person name="Bader C.D."/>
            <person name="Teijaro C.N."/>
            <person name="Fluegel L."/>
            <person name="Davis C.M."/>
            <person name="Simpson J.R."/>
            <person name="Lauterbach L."/>
            <person name="Steele A.D."/>
            <person name="Gui C."/>
            <person name="Meng S."/>
            <person name="Li G."/>
            <person name="Viehrig K."/>
            <person name="Ye F."/>
            <person name="Su P."/>
            <person name="Kiefer A.F."/>
            <person name="Nichols A."/>
            <person name="Cepeda A.J."/>
            <person name="Yan W."/>
            <person name="Fan B."/>
            <person name="Jiang Y."/>
            <person name="Adhikari A."/>
            <person name="Zheng C.-J."/>
            <person name="Schuster L."/>
            <person name="Cowan T.M."/>
            <person name="Smanski M.J."/>
            <person name="Chevrette M.G."/>
            <person name="De Carvalho L.P.S."/>
            <person name="Shen B."/>
        </authorList>
    </citation>
    <scope>NUCLEOTIDE SEQUENCE [LARGE SCALE GENOMIC DNA]</scope>
    <source>
        <strain evidence="4 5">NPDC006286</strain>
    </source>
</reference>
<dbReference type="Proteomes" id="UP001550348">
    <property type="component" value="Unassembled WGS sequence"/>
</dbReference>
<feature type="domain" description="Transposase IS110-like N-terminal" evidence="2">
    <location>
        <begin position="12"/>
        <end position="158"/>
    </location>
</feature>
<organism evidence="4 5">
    <name type="scientific">Micromonospora fulviviridis</name>
    <dbReference type="NCBI Taxonomy" id="47860"/>
    <lineage>
        <taxon>Bacteria</taxon>
        <taxon>Bacillati</taxon>
        <taxon>Actinomycetota</taxon>
        <taxon>Actinomycetes</taxon>
        <taxon>Micromonosporales</taxon>
        <taxon>Micromonosporaceae</taxon>
        <taxon>Micromonospora</taxon>
    </lineage>
</organism>
<dbReference type="RefSeq" id="WP_355668685.1">
    <property type="nucleotide sequence ID" value="NZ_JBEXRX010000402.1"/>
</dbReference>
<dbReference type="EMBL" id="JBEXRX010000402">
    <property type="protein sequence ID" value="MEU0157234.1"/>
    <property type="molecule type" value="Genomic_DNA"/>
</dbReference>
<dbReference type="NCBIfam" id="NF033542">
    <property type="entry name" value="transpos_IS110"/>
    <property type="match status" value="1"/>
</dbReference>
<feature type="coiled-coil region" evidence="1">
    <location>
        <begin position="199"/>
        <end position="226"/>
    </location>
</feature>
<name>A0ABV2VWR9_9ACTN</name>
<dbReference type="PANTHER" id="PTHR33055">
    <property type="entry name" value="TRANSPOSASE FOR INSERTION SEQUENCE ELEMENT IS1111A"/>
    <property type="match status" value="1"/>
</dbReference>
<dbReference type="InterPro" id="IPR047650">
    <property type="entry name" value="Transpos_IS110"/>
</dbReference>